<dbReference type="EMBL" id="RBAH01000009">
    <property type="protein sequence ID" value="RKN84242.1"/>
    <property type="molecule type" value="Genomic_DNA"/>
</dbReference>
<evidence type="ECO:0000313" key="2">
    <source>
        <dbReference type="EMBL" id="RKN84242.1"/>
    </source>
</evidence>
<sequence>MQTDPDRKGSSHMIPLPPPSYFQQLNAYLNAQAQKVQELERRVGQLQQELEALKKQRGVTVEKIEYKFDQLKIEKLDGTLHIGISPDLSKSIEDLSVGGQSLQMTDAKTDMRSPVRIAIDSFLDDECPRLIRELQASKRLTLGDTYADVMIQDMKNQVDGRISYYTQTISDDASSGGDKSPLIINKIKSDITVAIERHLEQKRQQSEVDT</sequence>
<evidence type="ECO:0000256" key="1">
    <source>
        <dbReference type="SAM" id="Coils"/>
    </source>
</evidence>
<reference evidence="2 3" key="1">
    <citation type="journal article" date="2007" name="Int. J. Syst. Evol. Microbiol.">
        <title>Paenibacillus ginsengarvi sp. nov., isolated from soil from ginseng cultivation.</title>
        <authorList>
            <person name="Yoon M.H."/>
            <person name="Ten L.N."/>
            <person name="Im W.T."/>
        </authorList>
    </citation>
    <scope>NUCLEOTIDE SEQUENCE [LARGE SCALE GENOMIC DNA]</scope>
    <source>
        <strain evidence="2 3">KCTC 13059</strain>
    </source>
</reference>
<comment type="caution">
    <text evidence="2">The sequence shown here is derived from an EMBL/GenBank/DDBJ whole genome shotgun (WGS) entry which is preliminary data.</text>
</comment>
<accession>A0A3B0CFQ3</accession>
<keyword evidence="3" id="KW-1185">Reference proteome</keyword>
<evidence type="ECO:0000313" key="3">
    <source>
        <dbReference type="Proteomes" id="UP000282311"/>
    </source>
</evidence>
<feature type="coiled-coil region" evidence="1">
    <location>
        <begin position="22"/>
        <end position="56"/>
    </location>
</feature>
<keyword evidence="1" id="KW-0175">Coiled coil</keyword>
<organism evidence="2 3">
    <name type="scientific">Paenibacillus ginsengarvi</name>
    <dbReference type="NCBI Taxonomy" id="400777"/>
    <lineage>
        <taxon>Bacteria</taxon>
        <taxon>Bacillati</taxon>
        <taxon>Bacillota</taxon>
        <taxon>Bacilli</taxon>
        <taxon>Bacillales</taxon>
        <taxon>Paenibacillaceae</taxon>
        <taxon>Paenibacillus</taxon>
    </lineage>
</organism>
<name>A0A3B0CFQ3_9BACL</name>
<gene>
    <name evidence="2" type="ORF">D7M11_14665</name>
</gene>
<dbReference type="Pfam" id="PF10737">
    <property type="entry name" value="GerPC"/>
    <property type="match status" value="1"/>
</dbReference>
<dbReference type="Proteomes" id="UP000282311">
    <property type="component" value="Unassembled WGS sequence"/>
</dbReference>
<proteinExistence type="predicted"/>
<protein>
    <submittedName>
        <fullName evidence="2">Uncharacterized protein</fullName>
    </submittedName>
</protein>
<dbReference type="InterPro" id="IPR019673">
    <property type="entry name" value="Spore_germination_GerPC"/>
</dbReference>
<dbReference type="AlphaFoldDB" id="A0A3B0CFQ3"/>